<evidence type="ECO:0000256" key="1">
    <source>
        <dbReference type="SAM" id="Coils"/>
    </source>
</evidence>
<dbReference type="SUPFAM" id="SSF52047">
    <property type="entry name" value="RNI-like"/>
    <property type="match status" value="1"/>
</dbReference>
<gene>
    <name evidence="2" type="ORF">D9758_017815</name>
</gene>
<dbReference type="EMBL" id="JAACJM010000399">
    <property type="protein sequence ID" value="KAF5323149.1"/>
    <property type="molecule type" value="Genomic_DNA"/>
</dbReference>
<accession>A0A8H5BGW5</accession>
<protein>
    <recommendedName>
        <fullName evidence="4">F-box domain-containing protein</fullName>
    </recommendedName>
</protein>
<dbReference type="Gene3D" id="1.20.1280.50">
    <property type="match status" value="1"/>
</dbReference>
<comment type="caution">
    <text evidence="2">The sequence shown here is derived from an EMBL/GenBank/DDBJ whole genome shotgun (WGS) entry which is preliminary data.</text>
</comment>
<dbReference type="Proteomes" id="UP000559256">
    <property type="component" value="Unassembled WGS sequence"/>
</dbReference>
<dbReference type="InterPro" id="IPR032675">
    <property type="entry name" value="LRR_dom_sf"/>
</dbReference>
<keyword evidence="3" id="KW-1185">Reference proteome</keyword>
<reference evidence="2 3" key="1">
    <citation type="journal article" date="2020" name="ISME J.">
        <title>Uncovering the hidden diversity of litter-decomposition mechanisms in mushroom-forming fungi.</title>
        <authorList>
            <person name="Floudas D."/>
            <person name="Bentzer J."/>
            <person name="Ahren D."/>
            <person name="Johansson T."/>
            <person name="Persson P."/>
            <person name="Tunlid A."/>
        </authorList>
    </citation>
    <scope>NUCLEOTIDE SEQUENCE [LARGE SCALE GENOMIC DNA]</scope>
    <source>
        <strain evidence="2 3">CBS 291.85</strain>
    </source>
</reference>
<name>A0A8H5BGW5_9AGAR</name>
<dbReference type="AlphaFoldDB" id="A0A8H5BGW5"/>
<evidence type="ECO:0008006" key="4">
    <source>
        <dbReference type="Google" id="ProtNLM"/>
    </source>
</evidence>
<evidence type="ECO:0000313" key="2">
    <source>
        <dbReference type="EMBL" id="KAF5323149.1"/>
    </source>
</evidence>
<sequence>MINTNPSHCNTDAAAQDPELLCAKCHASLSVSPDLNTLDWTSFRSRVHALSMSNECPIDRELDSMRVCLDSAKSKVHSIQEQLRLLDQQRVALEKEMVELSAYITDQDTVLNSIRRLPSEILIRIFRGCVEDGISSKDWDNPLSMKSVRWVIGYVCKRWRGISLDTPELWSDIQIFLDDPTTSRSFIPQSLLLGLHLQRSKQLPLTIGLFSTSYAADLKPNHPLLNTLIPTADRWVRLNVAMSPRLIQRCLFQIKPFLSKSLTLFSTSFTREWDVDDSVCDVLEDAIMLREVVLRYDITSMGIRWENLYSLTLFFDSSSLDDVLSTLNRMENLQKLQITYSTLSVVTSEWEGIEFTPVTLPALDTLRLERLVRLRGSEPIVLENDSTIYQLLNTLVLPSLQIFTENSEPHTFNLQIILSLLQRSNCPSLTYFATSATIFEEQFLSFVREYPGLRILELRGISTLTNRAMKLLTFRLQQPIIDGPCTLPYLKRLTLEGKMSFDAPLFVGMVESRIVAHRSGHDVCRIHEVKLQWTEDMLPDGIDAFVRFSQDGLFKGLDFDVLFS</sequence>
<proteinExistence type="predicted"/>
<organism evidence="2 3">
    <name type="scientific">Tetrapyrgos nigripes</name>
    <dbReference type="NCBI Taxonomy" id="182062"/>
    <lineage>
        <taxon>Eukaryota</taxon>
        <taxon>Fungi</taxon>
        <taxon>Dikarya</taxon>
        <taxon>Basidiomycota</taxon>
        <taxon>Agaricomycotina</taxon>
        <taxon>Agaricomycetes</taxon>
        <taxon>Agaricomycetidae</taxon>
        <taxon>Agaricales</taxon>
        <taxon>Marasmiineae</taxon>
        <taxon>Marasmiaceae</taxon>
        <taxon>Tetrapyrgos</taxon>
    </lineage>
</organism>
<dbReference type="OrthoDB" id="3365698at2759"/>
<evidence type="ECO:0000313" key="3">
    <source>
        <dbReference type="Proteomes" id="UP000559256"/>
    </source>
</evidence>
<feature type="coiled-coil region" evidence="1">
    <location>
        <begin position="69"/>
        <end position="96"/>
    </location>
</feature>
<keyword evidence="1" id="KW-0175">Coiled coil</keyword>
<dbReference type="Gene3D" id="3.80.10.10">
    <property type="entry name" value="Ribonuclease Inhibitor"/>
    <property type="match status" value="1"/>
</dbReference>